<name>A0ACC4E5Y9_PURLI</name>
<protein>
    <submittedName>
        <fullName evidence="1">Uncharacterized protein</fullName>
    </submittedName>
</protein>
<dbReference type="EMBL" id="JBGNUJ010000002">
    <property type="protein sequence ID" value="KAL3964065.1"/>
    <property type="molecule type" value="Genomic_DNA"/>
</dbReference>
<sequence length="147" mass="16181">MAETIAVDCTVLGLQAVVGAGPALPCELVLERTAHSKWSSLTAETSRGRADPRLAPEPAIRQPPSEQRDRSSRSLADDTQTASQPLRPSNLVVPPGPDEQPAPSVAKAFRPPRYYYEYHLHAIMRTYLACLAWVRCRRPVASQRPLV</sequence>
<gene>
    <name evidence="1" type="ORF">ACCO45_001069</name>
</gene>
<accession>A0ACC4E5Y9</accession>
<dbReference type="Proteomes" id="UP001638806">
    <property type="component" value="Unassembled WGS sequence"/>
</dbReference>
<reference evidence="1" key="1">
    <citation type="submission" date="2024-12" db="EMBL/GenBank/DDBJ databases">
        <title>Comparative genomics and development of molecular markers within Purpureocillium lilacinum and among Purpureocillium species.</title>
        <authorList>
            <person name="Yeh Z.-Y."/>
            <person name="Ni N.-T."/>
            <person name="Lo P.-H."/>
            <person name="Mushyakhwo K."/>
            <person name="Lin C.-F."/>
            <person name="Nai Y.-S."/>
        </authorList>
    </citation>
    <scope>NUCLEOTIDE SEQUENCE</scope>
    <source>
        <strain evidence="1">NCHU-NPUST-175</strain>
    </source>
</reference>
<organism evidence="1 2">
    <name type="scientific">Purpureocillium lilacinum</name>
    <name type="common">Paecilomyces lilacinus</name>
    <dbReference type="NCBI Taxonomy" id="33203"/>
    <lineage>
        <taxon>Eukaryota</taxon>
        <taxon>Fungi</taxon>
        <taxon>Dikarya</taxon>
        <taxon>Ascomycota</taxon>
        <taxon>Pezizomycotina</taxon>
        <taxon>Sordariomycetes</taxon>
        <taxon>Hypocreomycetidae</taxon>
        <taxon>Hypocreales</taxon>
        <taxon>Ophiocordycipitaceae</taxon>
        <taxon>Purpureocillium</taxon>
    </lineage>
</organism>
<proteinExistence type="predicted"/>
<evidence type="ECO:0000313" key="1">
    <source>
        <dbReference type="EMBL" id="KAL3964065.1"/>
    </source>
</evidence>
<comment type="caution">
    <text evidence="1">The sequence shown here is derived from an EMBL/GenBank/DDBJ whole genome shotgun (WGS) entry which is preliminary data.</text>
</comment>
<keyword evidence="2" id="KW-1185">Reference proteome</keyword>
<evidence type="ECO:0000313" key="2">
    <source>
        <dbReference type="Proteomes" id="UP001638806"/>
    </source>
</evidence>